<dbReference type="InterPro" id="IPR021250">
    <property type="entry name" value="DUF2789"/>
</dbReference>
<protein>
    <submittedName>
        <fullName evidence="1">DUF2789 domain-containing protein</fullName>
    </submittedName>
</protein>
<proteinExistence type="predicted"/>
<sequence>MEKFTHHINALFAQLGLASGDDDIAAFIMLHAPLAPHFSLIKAPFWTESQAAFLQEELEDDADWAEVIDQLDVALRAMP</sequence>
<accession>A0ABW2R016</accession>
<dbReference type="Pfam" id="PF10982">
    <property type="entry name" value="DUF2789"/>
    <property type="match status" value="1"/>
</dbReference>
<evidence type="ECO:0000313" key="2">
    <source>
        <dbReference type="Proteomes" id="UP001596473"/>
    </source>
</evidence>
<dbReference type="EMBL" id="JBHTBQ010000026">
    <property type="protein sequence ID" value="MFC7420684.1"/>
    <property type="molecule type" value="Genomic_DNA"/>
</dbReference>
<dbReference type="Gene3D" id="1.10.10.1130">
    <property type="entry name" value="Uncharacterised protein PF10982, DUF2789"/>
    <property type="match status" value="1"/>
</dbReference>
<name>A0ABW2R016_9NEIS</name>
<dbReference type="RefSeq" id="WP_380188279.1">
    <property type="nucleotide sequence ID" value="NZ_JBHTBQ010000026.1"/>
</dbReference>
<gene>
    <name evidence="1" type="ORF">ACFQNF_12470</name>
</gene>
<comment type="caution">
    <text evidence="1">The sequence shown here is derived from an EMBL/GenBank/DDBJ whole genome shotgun (WGS) entry which is preliminary data.</text>
</comment>
<dbReference type="InterPro" id="IPR038086">
    <property type="entry name" value="DUF2789_sf"/>
</dbReference>
<evidence type="ECO:0000313" key="1">
    <source>
        <dbReference type="EMBL" id="MFC7420684.1"/>
    </source>
</evidence>
<reference evidence="2" key="1">
    <citation type="journal article" date="2019" name="Int. J. Syst. Evol. Microbiol.">
        <title>The Global Catalogue of Microorganisms (GCM) 10K type strain sequencing project: providing services to taxonomists for standard genome sequencing and annotation.</title>
        <authorList>
            <consortium name="The Broad Institute Genomics Platform"/>
            <consortium name="The Broad Institute Genome Sequencing Center for Infectious Disease"/>
            <person name="Wu L."/>
            <person name="Ma J."/>
        </authorList>
    </citation>
    <scope>NUCLEOTIDE SEQUENCE [LARGE SCALE GENOMIC DNA]</scope>
    <source>
        <strain evidence="2">CCUG 62945</strain>
    </source>
</reference>
<organism evidence="1 2">
    <name type="scientific">Iodobacter arcticus</name>
    <dbReference type="NCBI Taxonomy" id="590593"/>
    <lineage>
        <taxon>Bacteria</taxon>
        <taxon>Pseudomonadati</taxon>
        <taxon>Pseudomonadota</taxon>
        <taxon>Betaproteobacteria</taxon>
        <taxon>Neisseriales</taxon>
        <taxon>Chitinibacteraceae</taxon>
        <taxon>Iodobacter</taxon>
    </lineage>
</organism>
<keyword evidence="2" id="KW-1185">Reference proteome</keyword>
<dbReference type="Proteomes" id="UP001596473">
    <property type="component" value="Unassembled WGS sequence"/>
</dbReference>